<evidence type="ECO:0000313" key="3">
    <source>
        <dbReference type="EMBL" id="RAK30377.1"/>
    </source>
</evidence>
<dbReference type="EMBL" id="QLMJ01000016">
    <property type="protein sequence ID" value="RAK30377.1"/>
    <property type="molecule type" value="Genomic_DNA"/>
</dbReference>
<keyword evidence="2" id="KW-0812">Transmembrane</keyword>
<feature type="compositionally biased region" description="Polar residues" evidence="1">
    <location>
        <begin position="136"/>
        <end position="148"/>
    </location>
</feature>
<dbReference type="RefSeq" id="WP_111652443.1">
    <property type="nucleotide sequence ID" value="NZ_JACHWI010000010.1"/>
</dbReference>
<dbReference type="Proteomes" id="UP000249341">
    <property type="component" value="Unassembled WGS sequence"/>
</dbReference>
<evidence type="ECO:0000256" key="1">
    <source>
        <dbReference type="SAM" id="MobiDB-lite"/>
    </source>
</evidence>
<gene>
    <name evidence="3" type="ORF">B0I29_11636</name>
</gene>
<keyword evidence="2" id="KW-0472">Membrane</keyword>
<feature type="region of interest" description="Disordered" evidence="1">
    <location>
        <begin position="67"/>
        <end position="160"/>
    </location>
</feature>
<proteinExistence type="predicted"/>
<feature type="compositionally biased region" description="Low complexity" evidence="1">
    <location>
        <begin position="79"/>
        <end position="112"/>
    </location>
</feature>
<protein>
    <submittedName>
        <fullName evidence="3">Uncharacterized protein</fullName>
    </submittedName>
</protein>
<sequence length="160" mass="16350">MTDNDLERRLRAALSARATTVTSRDLRYEPVPSRAADRSTTARWWLPLAAGLAAATVSITAFALLRPAEPTPMPPASPASPAAPDSSGSPAAPASPTSTATSGSATSPARPALPTSRLSPTSIPERGPSVTPPTPERSSSTAEPQPTASEAGRTVTPTTR</sequence>
<comment type="caution">
    <text evidence="3">The sequence shown here is derived from an EMBL/GenBank/DDBJ whole genome shotgun (WGS) entry which is preliminary data.</text>
</comment>
<reference evidence="3 4" key="1">
    <citation type="submission" date="2018-06" db="EMBL/GenBank/DDBJ databases">
        <title>Genomic Encyclopedia of Type Strains, Phase III (KMG-III): the genomes of soil and plant-associated and newly described type strains.</title>
        <authorList>
            <person name="Whitman W."/>
        </authorList>
    </citation>
    <scope>NUCLEOTIDE SEQUENCE [LARGE SCALE GENOMIC DNA]</scope>
    <source>
        <strain evidence="3 4">CGMCC 4.7090</strain>
    </source>
</reference>
<feature type="compositionally biased region" description="Pro residues" evidence="1">
    <location>
        <begin position="69"/>
        <end position="78"/>
    </location>
</feature>
<accession>A0A327Z3S1</accession>
<evidence type="ECO:0000256" key="2">
    <source>
        <dbReference type="SAM" id="Phobius"/>
    </source>
</evidence>
<keyword evidence="2" id="KW-1133">Transmembrane helix</keyword>
<organism evidence="3 4">
    <name type="scientific">Actinoplanes lutulentus</name>
    <dbReference type="NCBI Taxonomy" id="1287878"/>
    <lineage>
        <taxon>Bacteria</taxon>
        <taxon>Bacillati</taxon>
        <taxon>Actinomycetota</taxon>
        <taxon>Actinomycetes</taxon>
        <taxon>Micromonosporales</taxon>
        <taxon>Micromonosporaceae</taxon>
        <taxon>Actinoplanes</taxon>
    </lineage>
</organism>
<evidence type="ECO:0000313" key="4">
    <source>
        <dbReference type="Proteomes" id="UP000249341"/>
    </source>
</evidence>
<name>A0A327Z3S1_9ACTN</name>
<dbReference type="AlphaFoldDB" id="A0A327Z3S1"/>
<feature type="transmembrane region" description="Helical" evidence="2">
    <location>
        <begin position="44"/>
        <end position="65"/>
    </location>
</feature>
<keyword evidence="4" id="KW-1185">Reference proteome</keyword>